<dbReference type="Proteomes" id="UP001597168">
    <property type="component" value="Unassembled WGS sequence"/>
</dbReference>
<comment type="caution">
    <text evidence="2">The sequence shown here is derived from an EMBL/GenBank/DDBJ whole genome shotgun (WGS) entry which is preliminary data.</text>
</comment>
<proteinExistence type="predicted"/>
<dbReference type="InterPro" id="IPR029057">
    <property type="entry name" value="PRTase-like"/>
</dbReference>
<dbReference type="RefSeq" id="WP_380726680.1">
    <property type="nucleotide sequence ID" value="NZ_JBHTLK010000164.1"/>
</dbReference>
<dbReference type="CDD" id="cd06223">
    <property type="entry name" value="PRTases_typeI"/>
    <property type="match status" value="1"/>
</dbReference>
<evidence type="ECO:0000259" key="1">
    <source>
        <dbReference type="Pfam" id="PF00156"/>
    </source>
</evidence>
<reference evidence="3" key="1">
    <citation type="journal article" date="2019" name="Int. J. Syst. Evol. Microbiol.">
        <title>The Global Catalogue of Microorganisms (GCM) 10K type strain sequencing project: providing services to taxonomists for standard genome sequencing and annotation.</title>
        <authorList>
            <consortium name="The Broad Institute Genomics Platform"/>
            <consortium name="The Broad Institute Genome Sequencing Center for Infectious Disease"/>
            <person name="Wu L."/>
            <person name="Ma J."/>
        </authorList>
    </citation>
    <scope>NUCLEOTIDE SEQUENCE [LARGE SCALE GENOMIC DNA]</scope>
    <source>
        <strain evidence="3">CCUG 60214</strain>
    </source>
</reference>
<dbReference type="Gene3D" id="3.40.50.2020">
    <property type="match status" value="1"/>
</dbReference>
<dbReference type="EMBL" id="JBHTLK010000164">
    <property type="protein sequence ID" value="MFD1150521.1"/>
    <property type="molecule type" value="Genomic_DNA"/>
</dbReference>
<gene>
    <name evidence="2" type="ORF">ACFQ3T_25595</name>
</gene>
<dbReference type="SUPFAM" id="SSF53271">
    <property type="entry name" value="PRTase-like"/>
    <property type="match status" value="1"/>
</dbReference>
<sequence>MRAHSRLQERYSNVLVPPPAVDRSICLVCRRNTDQFVRCYHCNRHRAGFRGEVADVVVPISIAIKGDQLARELWRYKNSDVDKERRDFTNGLALVLAAFLSRHEDCLARAADVERFDVVTSVPSTRVPEPLAGILGRQVGRTRDRFATVLRADAPNNDDLVPGTVQVVGEVAGRSVLLVDDTWTTGASLQSAAVALKRAGAATVAGLVIGRHFDPKHERAAAYLEKVRSRPFDWEVCVLCRNA</sequence>
<accession>A0ABW3R0C0</accession>
<name>A0ABW3R0C0_9PSEU</name>
<protein>
    <submittedName>
        <fullName evidence="2">ComF family protein</fullName>
    </submittedName>
</protein>
<organism evidence="2 3">
    <name type="scientific">Saccharothrix hoggarensis</name>
    <dbReference type="NCBI Taxonomy" id="913853"/>
    <lineage>
        <taxon>Bacteria</taxon>
        <taxon>Bacillati</taxon>
        <taxon>Actinomycetota</taxon>
        <taxon>Actinomycetes</taxon>
        <taxon>Pseudonocardiales</taxon>
        <taxon>Pseudonocardiaceae</taxon>
        <taxon>Saccharothrix</taxon>
    </lineage>
</organism>
<evidence type="ECO:0000313" key="3">
    <source>
        <dbReference type="Proteomes" id="UP001597168"/>
    </source>
</evidence>
<dbReference type="Pfam" id="PF00156">
    <property type="entry name" value="Pribosyltran"/>
    <property type="match status" value="1"/>
</dbReference>
<dbReference type="InterPro" id="IPR000836">
    <property type="entry name" value="PRTase_dom"/>
</dbReference>
<evidence type="ECO:0000313" key="2">
    <source>
        <dbReference type="EMBL" id="MFD1150521.1"/>
    </source>
</evidence>
<feature type="domain" description="Phosphoribosyltransferase" evidence="1">
    <location>
        <begin position="150"/>
        <end position="205"/>
    </location>
</feature>
<keyword evidence="3" id="KW-1185">Reference proteome</keyword>